<evidence type="ECO:0000259" key="8">
    <source>
        <dbReference type="Pfam" id="PF14322"/>
    </source>
</evidence>
<dbReference type="Pfam" id="PF07980">
    <property type="entry name" value="SusD_RagB"/>
    <property type="match status" value="1"/>
</dbReference>
<organism evidence="9 10">
    <name type="scientific">Fodinibius roseus</name>
    <dbReference type="NCBI Taxonomy" id="1194090"/>
    <lineage>
        <taxon>Bacteria</taxon>
        <taxon>Pseudomonadati</taxon>
        <taxon>Balneolota</taxon>
        <taxon>Balneolia</taxon>
        <taxon>Balneolales</taxon>
        <taxon>Balneolaceae</taxon>
        <taxon>Fodinibius</taxon>
    </lineage>
</organism>
<dbReference type="Pfam" id="PF14322">
    <property type="entry name" value="SusD-like_3"/>
    <property type="match status" value="1"/>
</dbReference>
<keyword evidence="3 6" id="KW-0732">Signal</keyword>
<evidence type="ECO:0000256" key="1">
    <source>
        <dbReference type="ARBA" id="ARBA00004442"/>
    </source>
</evidence>
<dbReference type="GO" id="GO:0009279">
    <property type="term" value="C:cell outer membrane"/>
    <property type="evidence" value="ECO:0007669"/>
    <property type="project" value="UniProtKB-SubCell"/>
</dbReference>
<evidence type="ECO:0000259" key="7">
    <source>
        <dbReference type="Pfam" id="PF07980"/>
    </source>
</evidence>
<dbReference type="STRING" id="1194090.SAMN05443144_12429"/>
<evidence type="ECO:0000256" key="5">
    <source>
        <dbReference type="ARBA" id="ARBA00023237"/>
    </source>
</evidence>
<evidence type="ECO:0000256" key="6">
    <source>
        <dbReference type="SAM" id="SignalP"/>
    </source>
</evidence>
<keyword evidence="5" id="KW-0998">Cell outer membrane</keyword>
<dbReference type="PROSITE" id="PS51257">
    <property type="entry name" value="PROKAR_LIPOPROTEIN"/>
    <property type="match status" value="1"/>
</dbReference>
<sequence>MKYLQAVIGLIAFSVLISACDDGFLTRTPKDQISSEEYFKKPNDLEAYVNQFYDDDSFPIYGAWGEDFGTDNQVSDDINSRLEGTRVLSDGGGIFYDDVRDINYFFDHYGKVEENADFEEYRQYVGEAHFFRALIYFDLLRSYGDVLWLETTVGPESPRLYESRDPRNVVADNIIADLDTAATYLTAERTDGASRVNRWMALLIQSRVALYEGTWEKYHDGTPFGVDNPQPEKYFNKVVEATTEIMQSGLYDIYSTGNPETDYYDLFATERYNYASNDEVMFWKEFNNELGQGEGSFRRQINYSMEYPKGNGITKQLADVYLCVDGEPITVSSQFEGYNDLSREQQNRDPRFEQTIATPGAPWMVYEDSVVHYNNLYEQLNTATDRRNPVGYVIRKGYDPRMENHTPQFEESPSIIYRYAEVLLNFAEAKAELGTLTQQDINNSIKKLRDRVDMPNLVLSDISNDPEWNFPELSPVINEIRRERRVELAAEGFRWDDIARWAAADELIVGQRPKGLKASQLDSDTYPVDANGFLDPYQDRIPGGYGFKLDRDYLNPISRSEIELSNGNLEQNPGWE</sequence>
<reference evidence="9 10" key="1">
    <citation type="submission" date="2016-11" db="EMBL/GenBank/DDBJ databases">
        <authorList>
            <person name="Jaros S."/>
            <person name="Januszkiewicz K."/>
            <person name="Wedrychowicz H."/>
        </authorList>
    </citation>
    <scope>NUCLEOTIDE SEQUENCE [LARGE SCALE GENOMIC DNA]</scope>
    <source>
        <strain evidence="9 10">DSM 21986</strain>
    </source>
</reference>
<proteinExistence type="inferred from homology"/>
<evidence type="ECO:0000256" key="3">
    <source>
        <dbReference type="ARBA" id="ARBA00022729"/>
    </source>
</evidence>
<dbReference type="InterPro" id="IPR012944">
    <property type="entry name" value="SusD_RagB_dom"/>
</dbReference>
<dbReference type="InterPro" id="IPR011990">
    <property type="entry name" value="TPR-like_helical_dom_sf"/>
</dbReference>
<dbReference type="OrthoDB" id="5694214at2"/>
<evidence type="ECO:0000313" key="9">
    <source>
        <dbReference type="EMBL" id="SHG30556.1"/>
    </source>
</evidence>
<evidence type="ECO:0000256" key="4">
    <source>
        <dbReference type="ARBA" id="ARBA00023136"/>
    </source>
</evidence>
<comment type="similarity">
    <text evidence="2">Belongs to the SusD family.</text>
</comment>
<keyword evidence="4" id="KW-0472">Membrane</keyword>
<dbReference type="Gene3D" id="1.25.40.390">
    <property type="match status" value="1"/>
</dbReference>
<feature type="domain" description="RagB/SusD" evidence="7">
    <location>
        <begin position="282"/>
        <end position="575"/>
    </location>
</feature>
<feature type="signal peptide" evidence="6">
    <location>
        <begin position="1"/>
        <end position="19"/>
    </location>
</feature>
<gene>
    <name evidence="9" type="ORF">SAMN05443144_12429</name>
</gene>
<dbReference type="SUPFAM" id="SSF48452">
    <property type="entry name" value="TPR-like"/>
    <property type="match status" value="1"/>
</dbReference>
<dbReference type="InterPro" id="IPR033985">
    <property type="entry name" value="SusD-like_N"/>
</dbReference>
<dbReference type="EMBL" id="FQUS01000024">
    <property type="protein sequence ID" value="SHG30556.1"/>
    <property type="molecule type" value="Genomic_DNA"/>
</dbReference>
<comment type="subcellular location">
    <subcellularLocation>
        <location evidence="1">Cell outer membrane</location>
    </subcellularLocation>
</comment>
<dbReference type="RefSeq" id="WP_073067536.1">
    <property type="nucleotide sequence ID" value="NZ_FQUS01000024.1"/>
</dbReference>
<keyword evidence="10" id="KW-1185">Reference proteome</keyword>
<dbReference type="Proteomes" id="UP000184041">
    <property type="component" value="Unassembled WGS sequence"/>
</dbReference>
<evidence type="ECO:0000313" key="10">
    <source>
        <dbReference type="Proteomes" id="UP000184041"/>
    </source>
</evidence>
<protein>
    <submittedName>
        <fullName evidence="9">Starch-binding associating with outer membrane</fullName>
    </submittedName>
</protein>
<feature type="domain" description="SusD-like N-terminal" evidence="8">
    <location>
        <begin position="96"/>
        <end position="210"/>
    </location>
</feature>
<dbReference type="AlphaFoldDB" id="A0A1M5IQR2"/>
<evidence type="ECO:0000256" key="2">
    <source>
        <dbReference type="ARBA" id="ARBA00006275"/>
    </source>
</evidence>
<name>A0A1M5IQR2_9BACT</name>
<feature type="chain" id="PRO_5012206248" evidence="6">
    <location>
        <begin position="20"/>
        <end position="576"/>
    </location>
</feature>
<accession>A0A1M5IQR2</accession>